<dbReference type="GO" id="GO:0008168">
    <property type="term" value="F:methyltransferase activity"/>
    <property type="evidence" value="ECO:0007669"/>
    <property type="project" value="UniProtKB-KW"/>
</dbReference>
<evidence type="ECO:0000256" key="1">
    <source>
        <dbReference type="ARBA" id="ARBA00008361"/>
    </source>
</evidence>
<feature type="domain" description="Methyltransferase type 11" evidence="4">
    <location>
        <begin position="43"/>
        <end position="137"/>
    </location>
</feature>
<name>A0ABS1T6Q1_9CLOT</name>
<comment type="caution">
    <text evidence="5">The sequence shown here is derived from an EMBL/GenBank/DDBJ whole genome shotgun (WGS) entry which is preliminary data.</text>
</comment>
<sequence>MVSKIEPYKGIAATYDEIRPSYPEKLIEDIITKTGISLGDRLLEIGPGTGKATIQFADKGFSVHGIELGEDMAAILRNKCKQYEKVTVDVVPFEQWTGVDNEEYDMIYCAQAFHWLDPKIKYEKCHKLLKDGGYLVLFWYNPCDDDSLKAKERQNKINTIVKKYVSISFVKNENSRRREHDGVYKEDERLKEIENSSLFTLVEKIEYLLETRNNSDEYLKVMKTVPAFASILDGLDDMCISNMNNEIKEVINEYGGYVSSFLNFSLYITKKVS</sequence>
<evidence type="ECO:0000256" key="3">
    <source>
        <dbReference type="ARBA" id="ARBA00022679"/>
    </source>
</evidence>
<reference evidence="5 6" key="1">
    <citation type="submission" date="2021-01" db="EMBL/GenBank/DDBJ databases">
        <title>Genome public.</title>
        <authorList>
            <person name="Liu C."/>
            <person name="Sun Q."/>
        </authorList>
    </citation>
    <scope>NUCLEOTIDE SEQUENCE [LARGE SCALE GENOMIC DNA]</scope>
    <source>
        <strain evidence="5 6">YIM B02515</strain>
    </source>
</reference>
<dbReference type="PANTHER" id="PTHR44942">
    <property type="entry name" value="METHYLTRANSF_11 DOMAIN-CONTAINING PROTEIN"/>
    <property type="match status" value="1"/>
</dbReference>
<gene>
    <name evidence="5" type="ORF">JK636_04540</name>
</gene>
<dbReference type="GO" id="GO:0032259">
    <property type="term" value="P:methylation"/>
    <property type="evidence" value="ECO:0007669"/>
    <property type="project" value="UniProtKB-KW"/>
</dbReference>
<dbReference type="InterPro" id="IPR051052">
    <property type="entry name" value="Diverse_substrate_MTase"/>
</dbReference>
<evidence type="ECO:0000259" key="4">
    <source>
        <dbReference type="Pfam" id="PF08241"/>
    </source>
</evidence>
<dbReference type="SUPFAM" id="SSF53335">
    <property type="entry name" value="S-adenosyl-L-methionine-dependent methyltransferases"/>
    <property type="match status" value="1"/>
</dbReference>
<accession>A0ABS1T6Q1</accession>
<dbReference type="Gene3D" id="3.40.50.150">
    <property type="entry name" value="Vaccinia Virus protein VP39"/>
    <property type="match status" value="1"/>
</dbReference>
<organism evidence="5 6">
    <name type="scientific">Clostridium rhizosphaerae</name>
    <dbReference type="NCBI Taxonomy" id="2803861"/>
    <lineage>
        <taxon>Bacteria</taxon>
        <taxon>Bacillati</taxon>
        <taxon>Bacillota</taxon>
        <taxon>Clostridia</taxon>
        <taxon>Eubacteriales</taxon>
        <taxon>Clostridiaceae</taxon>
        <taxon>Clostridium</taxon>
    </lineage>
</organism>
<dbReference type="CDD" id="cd02440">
    <property type="entry name" value="AdoMet_MTases"/>
    <property type="match status" value="1"/>
</dbReference>
<dbReference type="Proteomes" id="UP000632377">
    <property type="component" value="Unassembled WGS sequence"/>
</dbReference>
<evidence type="ECO:0000256" key="2">
    <source>
        <dbReference type="ARBA" id="ARBA00022603"/>
    </source>
</evidence>
<dbReference type="RefSeq" id="WP_202747647.1">
    <property type="nucleotide sequence ID" value="NZ_JAESWC010000002.1"/>
</dbReference>
<proteinExistence type="inferred from homology"/>
<keyword evidence="3" id="KW-0808">Transferase</keyword>
<evidence type="ECO:0000313" key="5">
    <source>
        <dbReference type="EMBL" id="MBL4935024.1"/>
    </source>
</evidence>
<comment type="similarity">
    <text evidence="1">Belongs to the methyltransferase superfamily.</text>
</comment>
<evidence type="ECO:0000313" key="6">
    <source>
        <dbReference type="Proteomes" id="UP000632377"/>
    </source>
</evidence>
<dbReference type="PANTHER" id="PTHR44942:SF4">
    <property type="entry name" value="METHYLTRANSFERASE TYPE 11 DOMAIN-CONTAINING PROTEIN"/>
    <property type="match status" value="1"/>
</dbReference>
<protein>
    <submittedName>
        <fullName evidence="5">Methyltransferase domain-containing protein</fullName>
    </submittedName>
</protein>
<keyword evidence="2 5" id="KW-0489">Methyltransferase</keyword>
<dbReference type="InterPro" id="IPR013216">
    <property type="entry name" value="Methyltransf_11"/>
</dbReference>
<dbReference type="EMBL" id="JAESWC010000002">
    <property type="protein sequence ID" value="MBL4935024.1"/>
    <property type="molecule type" value="Genomic_DNA"/>
</dbReference>
<dbReference type="InterPro" id="IPR029063">
    <property type="entry name" value="SAM-dependent_MTases_sf"/>
</dbReference>
<dbReference type="Pfam" id="PF08241">
    <property type="entry name" value="Methyltransf_11"/>
    <property type="match status" value="1"/>
</dbReference>
<keyword evidence="6" id="KW-1185">Reference proteome</keyword>